<comment type="caution">
    <text evidence="1">The sequence shown here is derived from an EMBL/GenBank/DDBJ whole genome shotgun (WGS) entry which is preliminary data.</text>
</comment>
<evidence type="ECO:0000313" key="1">
    <source>
        <dbReference type="EMBL" id="KAK3720622.1"/>
    </source>
</evidence>
<sequence>MDGKLHENNDSAFNDKDDFNIRGAAARSKLSGKPTKDATTETCTICLESISERAVAAPCNHLTFDFLCLVSWLQERSTCPLCTLAVTEVQYDFRSPKDYKTYRPPKPDSNNVSESAFQRSRRRRGQGFVRRRAERRNPSAEQAAASGEDPALERRRRVYRDKLFSLHVGANRISQYRDLTHEDFANSPELQSRAPVPRGGNREFLLEYIVAILKTSELKGASGHAEDLLADYLGRDNARLLLHELEAWLRSPYTALEAWDRHAQYADGGRSIGMKQAASPA</sequence>
<accession>A0ACC3NR02</accession>
<keyword evidence="2" id="KW-1185">Reference proteome</keyword>
<protein>
    <submittedName>
        <fullName evidence="1">Uncharacterized protein</fullName>
    </submittedName>
</protein>
<dbReference type="Proteomes" id="UP001281147">
    <property type="component" value="Unassembled WGS sequence"/>
</dbReference>
<gene>
    <name evidence="1" type="ORF">LTR37_003671</name>
</gene>
<name>A0ACC3NR02_9PEZI</name>
<proteinExistence type="predicted"/>
<dbReference type="EMBL" id="JAUTXU010000021">
    <property type="protein sequence ID" value="KAK3720622.1"/>
    <property type="molecule type" value="Genomic_DNA"/>
</dbReference>
<organism evidence="1 2">
    <name type="scientific">Vermiconidia calcicola</name>
    <dbReference type="NCBI Taxonomy" id="1690605"/>
    <lineage>
        <taxon>Eukaryota</taxon>
        <taxon>Fungi</taxon>
        <taxon>Dikarya</taxon>
        <taxon>Ascomycota</taxon>
        <taxon>Pezizomycotina</taxon>
        <taxon>Dothideomycetes</taxon>
        <taxon>Dothideomycetidae</taxon>
        <taxon>Mycosphaerellales</taxon>
        <taxon>Extremaceae</taxon>
        <taxon>Vermiconidia</taxon>
    </lineage>
</organism>
<evidence type="ECO:0000313" key="2">
    <source>
        <dbReference type="Proteomes" id="UP001281147"/>
    </source>
</evidence>
<reference evidence="1" key="1">
    <citation type="submission" date="2023-07" db="EMBL/GenBank/DDBJ databases">
        <title>Black Yeasts Isolated from many extreme environments.</title>
        <authorList>
            <person name="Coleine C."/>
            <person name="Stajich J.E."/>
            <person name="Selbmann L."/>
        </authorList>
    </citation>
    <scope>NUCLEOTIDE SEQUENCE</scope>
    <source>
        <strain evidence="1">CCFEE 5714</strain>
    </source>
</reference>